<dbReference type="InterPro" id="IPR005887">
    <property type="entry name" value="GH92_a_mannosidase_put"/>
</dbReference>
<evidence type="ECO:0000256" key="2">
    <source>
        <dbReference type="ARBA" id="ARBA00011245"/>
    </source>
</evidence>
<keyword evidence="3" id="KW-0106">Calcium</keyword>
<dbReference type="Proteomes" id="UP000215155">
    <property type="component" value="Unassembled WGS sequence"/>
</dbReference>
<dbReference type="RefSeq" id="WP_089544434.1">
    <property type="nucleotide sequence ID" value="NZ_NMPZ01000017.1"/>
</dbReference>
<feature type="domain" description="Glycosyl hydrolase family 92 N-terminal" evidence="6">
    <location>
        <begin position="459"/>
        <end position="686"/>
    </location>
</feature>
<comment type="cofactor">
    <cofactor evidence="1">
        <name>Ca(2+)</name>
        <dbReference type="ChEBI" id="CHEBI:29108"/>
    </cofactor>
</comment>
<sequence length="1210" mass="137340">MNRKVTLLYISLACVLSMQAQTRQQMGGVYYAYPEGPSAKTGTFGTATYVMSDSLNVPQGYAPFYISHYGRHGSRWMPKDDRYVWICKHFEDESNLTPLGLQVKGMLQRVWENARGNGGRLSKLGALQHQGIAHRMFERYPQIFAAGNAVKARSSVVDRCAKSMQAFTSELHTLQSGLNLDVKTDSADMAWIAYVSPEVKDLENRTHVQAQVSPRRFLLQLFKDVSKVDEPLKLMTEMHTVASSIQDVGLDFSSYPQDIEDGLNALFTDDEFRAIYEANNLRMSINNGTVATNEDIPARSAISLWQNIEAEADRALRSVKSSATLRFGHDTALYRLLSLLFDVNVPPAGAREEAGLVVLGDEMEKMDRVVPMAANLQMIFYKNAKDSVLVKFMLNERDVMLSPVGQVIYGTHYYSWNAWKQEMHERIHRLEHIRQLNAINTMVGTAQANTQTAGMFGKGSEEHGQTIPAVLVPNGQNFWTPQTQDTEQKCIAPYYYKDTHLQGFRCSHWLVGGCTQDYGSFTVAALGGKLRLQPEQRATAFSHEDEVSHPHYYAVRLKDEHLKVEMTALSHTSFLRVTPEQDELVHLVINPNSDEGQGYIEIDTINHIVYGYNPVHRIYQGWGKPAGFSGHFVLAYDEKDLVDYGVFEGDRKMVRGLKVQGKLRIGAWLTFRGRSGKAMEWMSGTSFTSRDNAVENLNAENYMYGGLDFNSMMEYAAGIWCDRLHTIDVESKDAGKVNQFYGALYRASFLPHEMSDVNGDYPEFSTGTVKMGNATLSSKGYAVPAYSYLRKYGDFSMWDIYRAELPLYSLITPKMSGEMMQSLVQMYKEGGWMPIFPCWNSYSAAMIGDHSGAALADAYVKGIRNFDAAKAYEGMRLNAFSTPYLAKDYRDGKGRRAIKSYMDNGYIPLEDMVEEAFHTNEQTSRTLEYAYDDYAVAQMAKALHDSCQDATLRQKYLEDYNDLMRRSENWRNVINPATGWADGRYENGKWENNEDLVHRKSYITEGATCHYTWYVPQNPEGLFEVIRNSKPMDKQEKQIEKAERKMEKKGETPIRNEKVIARLDKMFDNGWYWHGNEPCHQVAYLYDAAGAPEKTQERVHHILQTEYNDTPGGLSGNDDAGQMSAWYVFSSIGFYPVCPGTPYYYIGTPSFDKVTLNLENGRKFILSADGVSKDAFYIQKMSLNDKPFWGYKLSHKDILNGGKLKFQMKK</sequence>
<dbReference type="InterPro" id="IPR008928">
    <property type="entry name" value="6-hairpin_glycosidase_sf"/>
</dbReference>
<dbReference type="InterPro" id="IPR012939">
    <property type="entry name" value="Glyco_hydro_92"/>
</dbReference>
<dbReference type="SUPFAM" id="SSF48208">
    <property type="entry name" value="Six-hairpin glycosidases"/>
    <property type="match status" value="1"/>
</dbReference>
<dbReference type="InterPro" id="IPR050883">
    <property type="entry name" value="PNGase"/>
</dbReference>
<evidence type="ECO:0000256" key="4">
    <source>
        <dbReference type="SAM" id="SignalP"/>
    </source>
</evidence>
<dbReference type="InterPro" id="IPR041371">
    <property type="entry name" value="GH92_N"/>
</dbReference>
<dbReference type="Pfam" id="PF17678">
    <property type="entry name" value="Glyco_hydro_92N"/>
    <property type="match status" value="1"/>
</dbReference>
<gene>
    <name evidence="7" type="ORF">CFT61_10795</name>
</gene>
<dbReference type="Gene3D" id="2.70.98.10">
    <property type="match status" value="1"/>
</dbReference>
<dbReference type="FunFam" id="3.30.2080.10:FF:000001">
    <property type="entry name" value="Alpha-1,2-mannosidase subfamily"/>
    <property type="match status" value="1"/>
</dbReference>
<dbReference type="Pfam" id="PF07971">
    <property type="entry name" value="Glyco_hydro_92"/>
    <property type="match status" value="1"/>
</dbReference>
<dbReference type="InterPro" id="IPR029033">
    <property type="entry name" value="His_PPase_superfam"/>
</dbReference>
<feature type="domain" description="Glycosyl hydrolase family 92" evidence="5">
    <location>
        <begin position="692"/>
        <end position="1209"/>
    </location>
</feature>
<dbReference type="InterPro" id="IPR014718">
    <property type="entry name" value="GH-type_carb-bd"/>
</dbReference>
<dbReference type="Gene3D" id="3.40.50.1240">
    <property type="entry name" value="Phosphoglycerate mutase-like"/>
    <property type="match status" value="1"/>
</dbReference>
<dbReference type="NCBIfam" id="TIGR01180">
    <property type="entry name" value="aman2_put"/>
    <property type="match status" value="1"/>
</dbReference>
<dbReference type="SUPFAM" id="SSF53254">
    <property type="entry name" value="Phosphoglycerate mutase-like"/>
    <property type="match status" value="1"/>
</dbReference>
<dbReference type="EMBL" id="NMPZ01000017">
    <property type="protein sequence ID" value="OXL43449.1"/>
    <property type="molecule type" value="Genomic_DNA"/>
</dbReference>
<dbReference type="PANTHER" id="PTHR12143:SF43">
    <property type="entry name" value="PUTATIVE-RELATED"/>
    <property type="match status" value="1"/>
</dbReference>
<evidence type="ECO:0000259" key="5">
    <source>
        <dbReference type="Pfam" id="PF07971"/>
    </source>
</evidence>
<protein>
    <submittedName>
        <fullName evidence="7">Histidine-type phosphatase</fullName>
    </submittedName>
</protein>
<dbReference type="GO" id="GO:0005829">
    <property type="term" value="C:cytosol"/>
    <property type="evidence" value="ECO:0007669"/>
    <property type="project" value="TreeGrafter"/>
</dbReference>
<comment type="caution">
    <text evidence="7">The sequence shown here is derived from an EMBL/GenBank/DDBJ whole genome shotgun (WGS) entry which is preliminary data.</text>
</comment>
<dbReference type="FunFam" id="1.20.1050.60:FF:000001">
    <property type="entry name" value="Putative alpha-1,2-mannosidase"/>
    <property type="match status" value="1"/>
</dbReference>
<keyword evidence="4" id="KW-0732">Signal</keyword>
<reference evidence="7 8" key="1">
    <citation type="submission" date="2017-07" db="EMBL/GenBank/DDBJ databases">
        <title>Draft genome sequence of Prevotella copri isolated from the gut of healthy adult Indian.</title>
        <authorList>
            <person name="Das B."/>
            <person name="Bag S."/>
            <person name="Ghosh T.S."/>
        </authorList>
    </citation>
    <scope>NUCLEOTIDE SEQUENCE [LARGE SCALE GENOMIC DNA]</scope>
    <source>
        <strain evidence="7 8">Indica</strain>
    </source>
</reference>
<evidence type="ECO:0000313" key="8">
    <source>
        <dbReference type="Proteomes" id="UP000215155"/>
    </source>
</evidence>
<dbReference type="PANTHER" id="PTHR12143">
    <property type="entry name" value="PEPTIDE N-GLYCANASE PNGASE -RELATED"/>
    <property type="match status" value="1"/>
</dbReference>
<dbReference type="AlphaFoldDB" id="A0AA91TII5"/>
<organism evidence="7 8">
    <name type="scientific">Segatella copri</name>
    <dbReference type="NCBI Taxonomy" id="165179"/>
    <lineage>
        <taxon>Bacteria</taxon>
        <taxon>Pseudomonadati</taxon>
        <taxon>Bacteroidota</taxon>
        <taxon>Bacteroidia</taxon>
        <taxon>Bacteroidales</taxon>
        <taxon>Prevotellaceae</taxon>
        <taxon>Segatella</taxon>
    </lineage>
</organism>
<dbReference type="GO" id="GO:0030246">
    <property type="term" value="F:carbohydrate binding"/>
    <property type="evidence" value="ECO:0007669"/>
    <property type="project" value="InterPro"/>
</dbReference>
<comment type="subunit">
    <text evidence="2">Monomer.</text>
</comment>
<name>A0AA91TII5_9BACT</name>
<dbReference type="Gene3D" id="3.30.2080.10">
    <property type="entry name" value="GH92 mannosidase domain"/>
    <property type="match status" value="1"/>
</dbReference>
<dbReference type="Gene3D" id="1.20.1610.10">
    <property type="entry name" value="alpha-1,2-mannosidases domains"/>
    <property type="match status" value="1"/>
</dbReference>
<dbReference type="GO" id="GO:0005975">
    <property type="term" value="P:carbohydrate metabolic process"/>
    <property type="evidence" value="ECO:0007669"/>
    <property type="project" value="InterPro"/>
</dbReference>
<evidence type="ECO:0000259" key="6">
    <source>
        <dbReference type="Pfam" id="PF17678"/>
    </source>
</evidence>
<dbReference type="Gene3D" id="1.20.1050.60">
    <property type="entry name" value="alpha-1,2-mannosidase"/>
    <property type="match status" value="1"/>
</dbReference>
<accession>A0AA91TII5</accession>
<evidence type="ECO:0000256" key="3">
    <source>
        <dbReference type="ARBA" id="ARBA00022837"/>
    </source>
</evidence>
<proteinExistence type="predicted"/>
<feature type="signal peptide" evidence="4">
    <location>
        <begin position="1"/>
        <end position="20"/>
    </location>
</feature>
<dbReference type="GO" id="GO:0000224">
    <property type="term" value="F:peptide-N4-(N-acetyl-beta-glucosaminyl)asparagine amidase activity"/>
    <property type="evidence" value="ECO:0007669"/>
    <property type="project" value="TreeGrafter"/>
</dbReference>
<feature type="chain" id="PRO_5041662871" evidence="4">
    <location>
        <begin position="21"/>
        <end position="1210"/>
    </location>
</feature>
<evidence type="ECO:0000313" key="7">
    <source>
        <dbReference type="EMBL" id="OXL43449.1"/>
    </source>
</evidence>
<evidence type="ECO:0000256" key="1">
    <source>
        <dbReference type="ARBA" id="ARBA00001913"/>
    </source>
</evidence>
<dbReference type="GO" id="GO:0006516">
    <property type="term" value="P:glycoprotein catabolic process"/>
    <property type="evidence" value="ECO:0007669"/>
    <property type="project" value="TreeGrafter"/>
</dbReference>